<feature type="chain" id="PRO_5009291321" evidence="1">
    <location>
        <begin position="28"/>
        <end position="177"/>
    </location>
</feature>
<accession>A0A1H5Z976</accession>
<organism evidence="3 4">
    <name type="scientific">Flavobacterium urumqiense</name>
    <dbReference type="NCBI Taxonomy" id="935224"/>
    <lineage>
        <taxon>Bacteria</taxon>
        <taxon>Pseudomonadati</taxon>
        <taxon>Bacteroidota</taxon>
        <taxon>Flavobacteriia</taxon>
        <taxon>Flavobacteriales</taxon>
        <taxon>Flavobacteriaceae</taxon>
        <taxon>Flavobacterium</taxon>
    </lineage>
</organism>
<dbReference type="Gene3D" id="3.40.33.10">
    <property type="entry name" value="CAP"/>
    <property type="match status" value="1"/>
</dbReference>
<dbReference type="AlphaFoldDB" id="A0A1H5Z976"/>
<dbReference type="Pfam" id="PF00188">
    <property type="entry name" value="CAP"/>
    <property type="match status" value="1"/>
</dbReference>
<reference evidence="4" key="1">
    <citation type="submission" date="2016-10" db="EMBL/GenBank/DDBJ databases">
        <authorList>
            <person name="Varghese N."/>
            <person name="Submissions S."/>
        </authorList>
    </citation>
    <scope>NUCLEOTIDE SEQUENCE [LARGE SCALE GENOMIC DNA]</scope>
    <source>
        <strain evidence="4">CGMCC 1.9230</strain>
    </source>
</reference>
<evidence type="ECO:0000313" key="3">
    <source>
        <dbReference type="EMBL" id="SEG32891.1"/>
    </source>
</evidence>
<evidence type="ECO:0000313" key="4">
    <source>
        <dbReference type="Proteomes" id="UP000236737"/>
    </source>
</evidence>
<sequence length="177" mass="19683">MKLNFFYTFLLFSAFSTMYSCSSDVSAATTTPSVSPATTAPSVSPAVVTTYSYNSLEIQTMDLINNYRVSIGLNALQKINYISLKSEEHDNYMIANNVVNHDDFVVRSQDIMNVLGAKTVAENIAYNYSTAQAVFDAWLKSPGHKANIEGDFNHFGISIRINPTNGIKYYTNIFVKI</sequence>
<keyword evidence="4" id="KW-1185">Reference proteome</keyword>
<dbReference type="Proteomes" id="UP000236737">
    <property type="component" value="Unassembled WGS sequence"/>
</dbReference>
<gene>
    <name evidence="3" type="ORF">SAMN04488130_109177</name>
</gene>
<dbReference type="SUPFAM" id="SSF55797">
    <property type="entry name" value="PR-1-like"/>
    <property type="match status" value="1"/>
</dbReference>
<evidence type="ECO:0000259" key="2">
    <source>
        <dbReference type="Pfam" id="PF00188"/>
    </source>
</evidence>
<proteinExistence type="predicted"/>
<dbReference type="InterPro" id="IPR035940">
    <property type="entry name" value="CAP_sf"/>
</dbReference>
<dbReference type="CDD" id="cd05379">
    <property type="entry name" value="CAP_bacterial"/>
    <property type="match status" value="1"/>
</dbReference>
<keyword evidence="1" id="KW-0732">Signal</keyword>
<dbReference type="PANTHER" id="PTHR31157:SF1">
    <property type="entry name" value="SCP DOMAIN-CONTAINING PROTEIN"/>
    <property type="match status" value="1"/>
</dbReference>
<feature type="signal peptide" evidence="1">
    <location>
        <begin position="1"/>
        <end position="27"/>
    </location>
</feature>
<protein>
    <submittedName>
        <fullName evidence="3">Uncharacterized conserved protein YkwD, contains CAP (CSP/antigen 5/PR1) domain</fullName>
    </submittedName>
</protein>
<dbReference type="PROSITE" id="PS51257">
    <property type="entry name" value="PROKAR_LIPOPROTEIN"/>
    <property type="match status" value="1"/>
</dbReference>
<name>A0A1H5Z976_9FLAO</name>
<evidence type="ECO:0000256" key="1">
    <source>
        <dbReference type="SAM" id="SignalP"/>
    </source>
</evidence>
<dbReference type="PANTHER" id="PTHR31157">
    <property type="entry name" value="SCP DOMAIN-CONTAINING PROTEIN"/>
    <property type="match status" value="1"/>
</dbReference>
<dbReference type="EMBL" id="FNVP01000009">
    <property type="protein sequence ID" value="SEG32891.1"/>
    <property type="molecule type" value="Genomic_DNA"/>
</dbReference>
<dbReference type="InterPro" id="IPR014044">
    <property type="entry name" value="CAP_dom"/>
</dbReference>
<feature type="domain" description="SCP" evidence="2">
    <location>
        <begin position="62"/>
        <end position="166"/>
    </location>
</feature>
<dbReference type="RefSeq" id="WP_244175266.1">
    <property type="nucleotide sequence ID" value="NZ_FNVP01000009.1"/>
</dbReference>